<evidence type="ECO:0000313" key="3">
    <source>
        <dbReference type="Proteomes" id="UP000235145"/>
    </source>
</evidence>
<keyword evidence="3" id="KW-1185">Reference proteome</keyword>
<organism evidence="2 3">
    <name type="scientific">Lactuca sativa</name>
    <name type="common">Garden lettuce</name>
    <dbReference type="NCBI Taxonomy" id="4236"/>
    <lineage>
        <taxon>Eukaryota</taxon>
        <taxon>Viridiplantae</taxon>
        <taxon>Streptophyta</taxon>
        <taxon>Embryophyta</taxon>
        <taxon>Tracheophyta</taxon>
        <taxon>Spermatophyta</taxon>
        <taxon>Magnoliopsida</taxon>
        <taxon>eudicotyledons</taxon>
        <taxon>Gunneridae</taxon>
        <taxon>Pentapetalae</taxon>
        <taxon>asterids</taxon>
        <taxon>campanulids</taxon>
        <taxon>Asterales</taxon>
        <taxon>Asteraceae</taxon>
        <taxon>Cichorioideae</taxon>
        <taxon>Cichorieae</taxon>
        <taxon>Lactucinae</taxon>
        <taxon>Lactuca</taxon>
    </lineage>
</organism>
<accession>A0A9R1WI43</accession>
<reference evidence="2 3" key="1">
    <citation type="journal article" date="2017" name="Nat. Commun.">
        <title>Genome assembly with in vitro proximity ligation data and whole-genome triplication in lettuce.</title>
        <authorList>
            <person name="Reyes-Chin-Wo S."/>
            <person name="Wang Z."/>
            <person name="Yang X."/>
            <person name="Kozik A."/>
            <person name="Arikit S."/>
            <person name="Song C."/>
            <person name="Xia L."/>
            <person name="Froenicke L."/>
            <person name="Lavelle D.O."/>
            <person name="Truco M.J."/>
            <person name="Xia R."/>
            <person name="Zhu S."/>
            <person name="Xu C."/>
            <person name="Xu H."/>
            <person name="Xu X."/>
            <person name="Cox K."/>
            <person name="Korf I."/>
            <person name="Meyers B.C."/>
            <person name="Michelmore R.W."/>
        </authorList>
    </citation>
    <scope>NUCLEOTIDE SEQUENCE [LARGE SCALE GENOMIC DNA]</scope>
    <source>
        <strain evidence="3">cv. Salinas</strain>
        <tissue evidence="2">Seedlings</tissue>
    </source>
</reference>
<name>A0A9R1WI43_LACSA</name>
<dbReference type="EMBL" id="NBSK02000002">
    <property type="protein sequence ID" value="KAJ0223182.1"/>
    <property type="molecule type" value="Genomic_DNA"/>
</dbReference>
<dbReference type="AlphaFoldDB" id="A0A9R1WI43"/>
<comment type="caution">
    <text evidence="2">The sequence shown here is derived from an EMBL/GenBank/DDBJ whole genome shotgun (WGS) entry which is preliminary data.</text>
</comment>
<evidence type="ECO:0000313" key="2">
    <source>
        <dbReference type="EMBL" id="KAJ0223182.1"/>
    </source>
</evidence>
<gene>
    <name evidence="2" type="ORF">LSAT_V11C200091910</name>
</gene>
<protein>
    <recommendedName>
        <fullName evidence="4">No apical meristem-associated C-terminal domain-containing protein</fullName>
    </recommendedName>
</protein>
<feature type="compositionally biased region" description="Polar residues" evidence="1">
    <location>
        <begin position="31"/>
        <end position="54"/>
    </location>
</feature>
<dbReference type="Proteomes" id="UP000235145">
    <property type="component" value="Unassembled WGS sequence"/>
</dbReference>
<feature type="region of interest" description="Disordered" evidence="1">
    <location>
        <begin position="25"/>
        <end position="58"/>
    </location>
</feature>
<evidence type="ECO:0008006" key="4">
    <source>
        <dbReference type="Google" id="ProtNLM"/>
    </source>
</evidence>
<proteinExistence type="predicted"/>
<sequence length="108" mass="12792">MKKQWKPSNLFPYLKTWLKLKDTPKWKEQTEGTSQNSFLSKRSRNLNTTSQESGGRTHVDINDDLIDLEDEQPLRWHVGRSKAEKRLRRLRDLALSIILERNLVDMSK</sequence>
<evidence type="ECO:0000256" key="1">
    <source>
        <dbReference type="SAM" id="MobiDB-lite"/>
    </source>
</evidence>